<dbReference type="EMBL" id="KB870810">
    <property type="protein sequence ID" value="EOA19613.1"/>
    <property type="molecule type" value="Genomic_DNA"/>
</dbReference>
<evidence type="ECO:0000313" key="1">
    <source>
        <dbReference type="EMBL" id="EOA19613.1"/>
    </source>
</evidence>
<name>R0H7T2_9BRAS</name>
<protein>
    <submittedName>
        <fullName evidence="1">Uncharacterized protein</fullName>
    </submittedName>
</protein>
<reference evidence="2" key="1">
    <citation type="journal article" date="2013" name="Nat. Genet.">
        <title>The Capsella rubella genome and the genomic consequences of rapid mating system evolution.</title>
        <authorList>
            <person name="Slotte T."/>
            <person name="Hazzouri K.M."/>
            <person name="Agren J.A."/>
            <person name="Koenig D."/>
            <person name="Maumus F."/>
            <person name="Guo Y.L."/>
            <person name="Steige K."/>
            <person name="Platts A.E."/>
            <person name="Escobar J.S."/>
            <person name="Newman L.K."/>
            <person name="Wang W."/>
            <person name="Mandakova T."/>
            <person name="Vello E."/>
            <person name="Smith L.M."/>
            <person name="Henz S.R."/>
            <person name="Steffen J."/>
            <person name="Takuno S."/>
            <person name="Brandvain Y."/>
            <person name="Coop G."/>
            <person name="Andolfatto P."/>
            <person name="Hu T.T."/>
            <person name="Blanchette M."/>
            <person name="Clark R.M."/>
            <person name="Quesneville H."/>
            <person name="Nordborg M."/>
            <person name="Gaut B.S."/>
            <person name="Lysak M.A."/>
            <person name="Jenkins J."/>
            <person name="Grimwood J."/>
            <person name="Chapman J."/>
            <person name="Prochnik S."/>
            <person name="Shu S."/>
            <person name="Rokhsar D."/>
            <person name="Schmutz J."/>
            <person name="Weigel D."/>
            <person name="Wright S.I."/>
        </authorList>
    </citation>
    <scope>NUCLEOTIDE SEQUENCE [LARGE SCALE GENOMIC DNA]</scope>
    <source>
        <strain evidence="2">cv. Monte Gargano</strain>
    </source>
</reference>
<gene>
    <name evidence="1" type="ORF">CARUB_v10002875mg</name>
</gene>
<keyword evidence="2" id="KW-1185">Reference proteome</keyword>
<accession>R0H7T2</accession>
<sequence length="180" mass="20434">MAEYLNQFGRQEMHPPLSAQAMGEHQPIGTSGLEGDKDPSQLPMELQVQYILGGQQQHFSTEQQKRQIIGQDRDEPQYCQPYHQSNYLSVVPMETQRQGNVVKNLSSQQQLEEQDNVPLMRMNQSTKPPQLTKEQQQPCEQPITLEELKQEMDPEIASLLCGLNTTAEEARLLASFGLVI</sequence>
<dbReference type="KEGG" id="crb:17883093"/>
<proteinExistence type="predicted"/>
<evidence type="ECO:0000313" key="2">
    <source>
        <dbReference type="Proteomes" id="UP000029121"/>
    </source>
</evidence>
<dbReference type="AlphaFoldDB" id="R0H7T2"/>
<dbReference type="Proteomes" id="UP000029121">
    <property type="component" value="Unassembled WGS sequence"/>
</dbReference>
<dbReference type="OrthoDB" id="1108734at2759"/>
<organism evidence="1 2">
    <name type="scientific">Capsella rubella</name>
    <dbReference type="NCBI Taxonomy" id="81985"/>
    <lineage>
        <taxon>Eukaryota</taxon>
        <taxon>Viridiplantae</taxon>
        <taxon>Streptophyta</taxon>
        <taxon>Embryophyta</taxon>
        <taxon>Tracheophyta</taxon>
        <taxon>Spermatophyta</taxon>
        <taxon>Magnoliopsida</taxon>
        <taxon>eudicotyledons</taxon>
        <taxon>Gunneridae</taxon>
        <taxon>Pentapetalae</taxon>
        <taxon>rosids</taxon>
        <taxon>malvids</taxon>
        <taxon>Brassicales</taxon>
        <taxon>Brassicaceae</taxon>
        <taxon>Camelineae</taxon>
        <taxon>Capsella</taxon>
    </lineage>
</organism>